<comment type="caution">
    <text evidence="1">The sequence shown here is derived from an EMBL/GenBank/DDBJ whole genome shotgun (WGS) entry which is preliminary data.</text>
</comment>
<organism evidence="1 2">
    <name type="scientific">Venturia nashicola</name>
    <dbReference type="NCBI Taxonomy" id="86259"/>
    <lineage>
        <taxon>Eukaryota</taxon>
        <taxon>Fungi</taxon>
        <taxon>Dikarya</taxon>
        <taxon>Ascomycota</taxon>
        <taxon>Pezizomycotina</taxon>
        <taxon>Dothideomycetes</taxon>
        <taxon>Pleosporomycetidae</taxon>
        <taxon>Venturiales</taxon>
        <taxon>Venturiaceae</taxon>
        <taxon>Venturia</taxon>
    </lineage>
</organism>
<evidence type="ECO:0008006" key="3">
    <source>
        <dbReference type="Google" id="ProtNLM"/>
    </source>
</evidence>
<accession>A0A4Z1PCN1</accession>
<evidence type="ECO:0000313" key="2">
    <source>
        <dbReference type="Proteomes" id="UP000298493"/>
    </source>
</evidence>
<dbReference type="Proteomes" id="UP000298493">
    <property type="component" value="Unassembled WGS sequence"/>
</dbReference>
<proteinExistence type="predicted"/>
<dbReference type="InterPro" id="IPR036047">
    <property type="entry name" value="F-box-like_dom_sf"/>
</dbReference>
<dbReference type="SUPFAM" id="SSF81383">
    <property type="entry name" value="F-box domain"/>
    <property type="match status" value="1"/>
</dbReference>
<evidence type="ECO:0000313" key="1">
    <source>
        <dbReference type="EMBL" id="TID19529.1"/>
    </source>
</evidence>
<protein>
    <recommendedName>
        <fullName evidence="3">F-box domain-containing protein</fullName>
    </recommendedName>
</protein>
<name>A0A4Z1PCN1_9PEZI</name>
<sequence length="385" mass="44186">MDLDYLSYLPMELVELIFHFSSPESHHNIRRTCPSLYAKTLRSFGLKYLPHSTWNLDQTTAAIFDFLNLPEVVTRLSSLVLRAPTRAPIERNVPIPQDKNIWNAKSIDPAEVAKAISRFSQLTQLVLVQFQHPYLSDSEVRTFGRLFSKHLMVQSLGTLCLTHVHATPRDMTRLIANHGTTLTSLQFRHLNLICTRPDVYGRPPLYHSPWSDLLLAIGRELDHGCRIYIECPRADGEPARLLPRWMATGGHFHALNCGLCISGIISYTDEWFEDDQIIYTQGDVCYRNQRVAVHGNKWRTAIRMLSAFNLVSILYRYEKSLDETGLEEDWMAGLERDANDELWQTINNQLLNEKEQRMMRIRASRDDVAEILGNGSVLSQLFSSS</sequence>
<reference evidence="1 2" key="1">
    <citation type="submission" date="2019-04" db="EMBL/GenBank/DDBJ databases">
        <title>High contiguity whole genome sequence and gene annotation resource for two Venturia nashicola isolates.</title>
        <authorList>
            <person name="Prokchorchik M."/>
            <person name="Won K."/>
            <person name="Lee Y."/>
            <person name="Choi E.D."/>
            <person name="Segonzac C."/>
            <person name="Sohn K.H."/>
        </authorList>
    </citation>
    <scope>NUCLEOTIDE SEQUENCE [LARGE SCALE GENOMIC DNA]</scope>
    <source>
        <strain evidence="1 2">PRI2</strain>
    </source>
</reference>
<gene>
    <name evidence="1" type="ORF">E6O75_ATG06867</name>
</gene>
<keyword evidence="2" id="KW-1185">Reference proteome</keyword>
<dbReference type="EMBL" id="SNSC02000012">
    <property type="protein sequence ID" value="TID19529.1"/>
    <property type="molecule type" value="Genomic_DNA"/>
</dbReference>
<dbReference type="AlphaFoldDB" id="A0A4Z1PCN1"/>